<accession>A0A0C9V6Y2</accession>
<feature type="compositionally biased region" description="Low complexity" evidence="1">
    <location>
        <begin position="259"/>
        <end position="273"/>
    </location>
</feature>
<protein>
    <submittedName>
        <fullName evidence="2">Uncharacterized protein</fullName>
    </submittedName>
</protein>
<feature type="compositionally biased region" description="Polar residues" evidence="1">
    <location>
        <begin position="238"/>
        <end position="249"/>
    </location>
</feature>
<dbReference type="Proteomes" id="UP000054279">
    <property type="component" value="Unassembled WGS sequence"/>
</dbReference>
<evidence type="ECO:0000256" key="1">
    <source>
        <dbReference type="SAM" id="MobiDB-lite"/>
    </source>
</evidence>
<feature type="region of interest" description="Disordered" evidence="1">
    <location>
        <begin position="238"/>
        <end position="273"/>
    </location>
</feature>
<feature type="region of interest" description="Disordered" evidence="1">
    <location>
        <begin position="161"/>
        <end position="207"/>
    </location>
</feature>
<dbReference type="HOGENOM" id="CLU_645860_0_0_1"/>
<feature type="compositionally biased region" description="Low complexity" evidence="1">
    <location>
        <begin position="1"/>
        <end position="21"/>
    </location>
</feature>
<reference evidence="2 3" key="1">
    <citation type="submission" date="2014-06" db="EMBL/GenBank/DDBJ databases">
        <title>Evolutionary Origins and Diversification of the Mycorrhizal Mutualists.</title>
        <authorList>
            <consortium name="DOE Joint Genome Institute"/>
            <consortium name="Mycorrhizal Genomics Consortium"/>
            <person name="Kohler A."/>
            <person name="Kuo A."/>
            <person name="Nagy L.G."/>
            <person name="Floudas D."/>
            <person name="Copeland A."/>
            <person name="Barry K.W."/>
            <person name="Cichocki N."/>
            <person name="Veneault-Fourrey C."/>
            <person name="LaButti K."/>
            <person name="Lindquist E.A."/>
            <person name="Lipzen A."/>
            <person name="Lundell T."/>
            <person name="Morin E."/>
            <person name="Murat C."/>
            <person name="Riley R."/>
            <person name="Ohm R."/>
            <person name="Sun H."/>
            <person name="Tunlid A."/>
            <person name="Henrissat B."/>
            <person name="Grigoriev I.V."/>
            <person name="Hibbett D.S."/>
            <person name="Martin F."/>
        </authorList>
    </citation>
    <scope>NUCLEOTIDE SEQUENCE [LARGE SCALE GENOMIC DNA]</scope>
    <source>
        <strain evidence="2 3">SS14</strain>
    </source>
</reference>
<feature type="compositionally biased region" description="Polar residues" evidence="1">
    <location>
        <begin position="313"/>
        <end position="325"/>
    </location>
</feature>
<feature type="compositionally biased region" description="Low complexity" evidence="1">
    <location>
        <begin position="343"/>
        <end position="400"/>
    </location>
</feature>
<name>A0A0C9V6Y2_SPHS4</name>
<feature type="region of interest" description="Disordered" evidence="1">
    <location>
        <begin position="312"/>
        <end position="400"/>
    </location>
</feature>
<proteinExistence type="predicted"/>
<dbReference type="EMBL" id="KN837128">
    <property type="protein sequence ID" value="KIJ42739.1"/>
    <property type="molecule type" value="Genomic_DNA"/>
</dbReference>
<gene>
    <name evidence="2" type="ORF">M422DRAFT_48137</name>
</gene>
<evidence type="ECO:0000313" key="3">
    <source>
        <dbReference type="Proteomes" id="UP000054279"/>
    </source>
</evidence>
<organism evidence="2 3">
    <name type="scientific">Sphaerobolus stellatus (strain SS14)</name>
    <dbReference type="NCBI Taxonomy" id="990650"/>
    <lineage>
        <taxon>Eukaryota</taxon>
        <taxon>Fungi</taxon>
        <taxon>Dikarya</taxon>
        <taxon>Basidiomycota</taxon>
        <taxon>Agaricomycotina</taxon>
        <taxon>Agaricomycetes</taxon>
        <taxon>Phallomycetidae</taxon>
        <taxon>Geastrales</taxon>
        <taxon>Sphaerobolaceae</taxon>
        <taxon>Sphaerobolus</taxon>
    </lineage>
</organism>
<sequence>MHPSSSFNPSSSHPSDASNTNGKEREAHPCCLCPSPSLHGLLRVHDAPPSSLISINISGSNGAFVTCLGEGEVWRAHEECPLVAPERWVDEVDVPVSIAGGEEEAYGGVGVGTRKENGVGRGCGSREQWTTASNGNGGTNGKTTKGRNICPALSITTAAATFESSSSGPTKSSNAKSNGTKSKASSSNISIAPAPTPFQSKQAPTPIATPTAHLSHAYMPYYAGYYPYAAYGQPVQGTSTTTNQAQGQNERAGFDDDSASQARQQAQQQAQQRQAYAAHYVAYASSNHSNASNVATSNVNAVSTSTVQYAYPPTSTTPSQGSQPYPYSAYYGQAPLPHPQPHPSQSQAHVQPQAQSQSHAQSQVQSHTQVQAHTPAQPQLQVQPHTQAQPQPQTQFQTQPQMQFQSQCKCKYRYQEQPVAHSSRS</sequence>
<feature type="region of interest" description="Disordered" evidence="1">
    <location>
        <begin position="109"/>
        <end position="148"/>
    </location>
</feature>
<dbReference type="AlphaFoldDB" id="A0A0C9V6Y2"/>
<feature type="compositionally biased region" description="Polar residues" evidence="1">
    <location>
        <begin position="168"/>
        <end position="179"/>
    </location>
</feature>
<feature type="region of interest" description="Disordered" evidence="1">
    <location>
        <begin position="1"/>
        <end position="26"/>
    </location>
</feature>
<feature type="compositionally biased region" description="Low complexity" evidence="1">
    <location>
        <begin position="180"/>
        <end position="193"/>
    </location>
</feature>
<evidence type="ECO:0000313" key="2">
    <source>
        <dbReference type="EMBL" id="KIJ42739.1"/>
    </source>
</evidence>
<keyword evidence="3" id="KW-1185">Reference proteome</keyword>